<protein>
    <submittedName>
        <fullName evidence="2">Uncharacterized protein</fullName>
    </submittedName>
</protein>
<evidence type="ECO:0000313" key="2">
    <source>
        <dbReference type="EMBL" id="CAI9259091.1"/>
    </source>
</evidence>
<dbReference type="Proteomes" id="UP001177003">
    <property type="component" value="Chromosome 0"/>
</dbReference>
<gene>
    <name evidence="2" type="ORF">LSALG_LOCUS3</name>
</gene>
<keyword evidence="3" id="KW-1185">Reference proteome</keyword>
<reference evidence="2" key="1">
    <citation type="submission" date="2023-04" db="EMBL/GenBank/DDBJ databases">
        <authorList>
            <person name="Vijverberg K."/>
            <person name="Xiong W."/>
            <person name="Schranz E."/>
        </authorList>
    </citation>
    <scope>NUCLEOTIDE SEQUENCE</scope>
</reference>
<feature type="compositionally biased region" description="Acidic residues" evidence="1">
    <location>
        <begin position="7"/>
        <end position="29"/>
    </location>
</feature>
<accession>A0AA35UJ22</accession>
<evidence type="ECO:0000256" key="1">
    <source>
        <dbReference type="SAM" id="MobiDB-lite"/>
    </source>
</evidence>
<organism evidence="2 3">
    <name type="scientific">Lactuca saligna</name>
    <name type="common">Willowleaf lettuce</name>
    <dbReference type="NCBI Taxonomy" id="75948"/>
    <lineage>
        <taxon>Eukaryota</taxon>
        <taxon>Viridiplantae</taxon>
        <taxon>Streptophyta</taxon>
        <taxon>Embryophyta</taxon>
        <taxon>Tracheophyta</taxon>
        <taxon>Spermatophyta</taxon>
        <taxon>Magnoliopsida</taxon>
        <taxon>eudicotyledons</taxon>
        <taxon>Gunneridae</taxon>
        <taxon>Pentapetalae</taxon>
        <taxon>asterids</taxon>
        <taxon>campanulids</taxon>
        <taxon>Asterales</taxon>
        <taxon>Asteraceae</taxon>
        <taxon>Cichorioideae</taxon>
        <taxon>Cichorieae</taxon>
        <taxon>Lactucinae</taxon>
        <taxon>Lactuca</taxon>
    </lineage>
</organism>
<evidence type="ECO:0000313" key="3">
    <source>
        <dbReference type="Proteomes" id="UP001177003"/>
    </source>
</evidence>
<proteinExistence type="predicted"/>
<sequence length="308" mass="36117">MLRKLYDEEDIKEEEEIEEVEEEDFGPIYDTDGEGEFVERINLVTGEEIVEHSNPFYATDGEDDHEEIEEEINFVVGNKIVETTVKEIDFIVTNKIIEEKVEESKEVEQVLDHEDVVVVKKDDDTRLIANRLSKNLEEGVTHQFPSSKQLRGREFIMLGFLFLWCTFSWEAMLLEHVVHQPTSTNHDLLFHITIVNPLNYFKDNFLGSNLVHGSVRKWFLIHKWKIWLEFHLASSFSYLKNMCMWRRDQVGIKKRSHYAIKICFQDLLSGKVRMGEQHNLVLTELRTIPFEEGGNDPYMDNEGPKGYG</sequence>
<feature type="region of interest" description="Disordered" evidence="1">
    <location>
        <begin position="1"/>
        <end position="29"/>
    </location>
</feature>
<dbReference type="EMBL" id="OX465086">
    <property type="protein sequence ID" value="CAI9259091.1"/>
    <property type="molecule type" value="Genomic_DNA"/>
</dbReference>
<dbReference type="AlphaFoldDB" id="A0AA35UJ22"/>
<name>A0AA35UJ22_LACSI</name>